<dbReference type="EMBL" id="RBOA01000051">
    <property type="protein sequence ID" value="RMM03521.1"/>
    <property type="molecule type" value="Genomic_DNA"/>
</dbReference>
<dbReference type="Pfam" id="PF02624">
    <property type="entry name" value="YcaO"/>
    <property type="match status" value="1"/>
</dbReference>
<dbReference type="Gene3D" id="3.30.1330.230">
    <property type="match status" value="1"/>
</dbReference>
<dbReference type="Proteomes" id="UP000275613">
    <property type="component" value="Unassembled WGS sequence"/>
</dbReference>
<dbReference type="PANTHER" id="PTHR37809">
    <property type="entry name" value="RIBOSOMAL PROTEIN S12 METHYLTHIOTRANSFERASE ACCESSORY FACTOR YCAO"/>
    <property type="match status" value="1"/>
</dbReference>
<proteinExistence type="predicted"/>
<name>A0A108WUG1_PSEA0</name>
<evidence type="ECO:0000313" key="3">
    <source>
        <dbReference type="EMBL" id="RMM03521.1"/>
    </source>
</evidence>
<dbReference type="RefSeq" id="WP_057422965.1">
    <property type="nucleotide sequence ID" value="NZ_BMZW01000074.1"/>
</dbReference>
<dbReference type="EMBL" id="RBPV01000229">
    <property type="protein sequence ID" value="RMO58489.1"/>
    <property type="molecule type" value="Genomic_DNA"/>
</dbReference>
<comment type="caution">
    <text evidence="3">The sequence shown here is derived from an EMBL/GenBank/DDBJ whole genome shotgun (WGS) entry which is preliminary data.</text>
</comment>
<evidence type="ECO:0000313" key="4">
    <source>
        <dbReference type="EMBL" id="RMO58489.1"/>
    </source>
</evidence>
<organism evidence="3 5">
    <name type="scientific">Pseudomonas amygdali pv. eriobotryae</name>
    <dbReference type="NCBI Taxonomy" id="129137"/>
    <lineage>
        <taxon>Bacteria</taxon>
        <taxon>Pseudomonadati</taxon>
        <taxon>Pseudomonadota</taxon>
        <taxon>Gammaproteobacteria</taxon>
        <taxon>Pseudomonadales</taxon>
        <taxon>Pseudomonadaceae</taxon>
        <taxon>Pseudomonas</taxon>
        <taxon>Pseudomonas amygdali</taxon>
    </lineage>
</organism>
<dbReference type="NCBIfam" id="TIGR00702">
    <property type="entry name" value="YcaO-type kinase domain"/>
    <property type="match status" value="1"/>
</dbReference>
<reference evidence="5 6" key="1">
    <citation type="submission" date="2018-08" db="EMBL/GenBank/DDBJ databases">
        <title>Recombination of ecologically and evolutionarily significant loci maintains genetic cohesion in the Pseudomonas syringae species complex.</title>
        <authorList>
            <person name="Dillon M."/>
            <person name="Thakur S."/>
            <person name="Almeida R.N.D."/>
            <person name="Weir B.S."/>
            <person name="Guttman D.S."/>
        </authorList>
    </citation>
    <scope>NUCLEOTIDE SEQUENCE [LARGE SCALE GENOMIC DNA]</scope>
    <source>
        <strain evidence="4 6">ICMP 4316</strain>
        <strain evidence="3 5">ICMP 8636</strain>
    </source>
</reference>
<dbReference type="Proteomes" id="UP000630864">
    <property type="component" value="Unassembled WGS sequence"/>
</dbReference>
<feature type="domain" description="YcaO" evidence="1">
    <location>
        <begin position="58"/>
        <end position="385"/>
    </location>
</feature>
<dbReference type="AlphaFoldDB" id="A0A108WUG1"/>
<protein>
    <recommendedName>
        <fullName evidence="1">YcaO domain-containing protein</fullName>
    </recommendedName>
</protein>
<accession>A0A108WUG1</accession>
<sequence length="385" mass="42533">MIIRQFSPREVLNKILPQRQKLNISRISDISDFNPVGLRLVQAVRTNIVKGQVSATTGKGFTLLEATCGALCEALERHAAAHFPQNLVVNKRDIGSQRDIQESFGYSTTAQVQDFIAAEDVGSAMHVWVPAIEVLFPYHGSDLGQLLIRPHTSGLACGATLAEASLYGLCEVVERYSTSLLYQRFQNNQTGQLINPVSVADERFQRLYSSVREHGAEMIILRVSALIPTYYVAILDYAGLGPRFMFSSAASSLSERDAIVSALMGAIQGLIVGTQGAREDLSRYETYYASSAQDMERQFFLIRDILSRLNPTSDFPVSGFSEGHCAKSAFELIRFIIASHGFKQILRCELPSVVADFSVVKILIPGMFDQHVNPQRKAYVTRSAA</sequence>
<evidence type="ECO:0000313" key="2">
    <source>
        <dbReference type="EMBL" id="GFZ63205.1"/>
    </source>
</evidence>
<dbReference type="EMBL" id="BMZW01000074">
    <property type="protein sequence ID" value="GFZ63205.1"/>
    <property type="molecule type" value="Genomic_DNA"/>
</dbReference>
<dbReference type="PROSITE" id="PS51664">
    <property type="entry name" value="YCAO"/>
    <property type="match status" value="1"/>
</dbReference>
<evidence type="ECO:0000313" key="6">
    <source>
        <dbReference type="Proteomes" id="UP000275613"/>
    </source>
</evidence>
<gene>
    <name evidence="4" type="ORF">ALQ39_200109</name>
    <name evidence="3" type="ORF">ALQ86_200177</name>
    <name evidence="2" type="ORF">PSE10A_57160</name>
</gene>
<evidence type="ECO:0000313" key="5">
    <source>
        <dbReference type="Proteomes" id="UP000272627"/>
    </source>
</evidence>
<evidence type="ECO:0000259" key="1">
    <source>
        <dbReference type="PROSITE" id="PS51664"/>
    </source>
</evidence>
<dbReference type="Proteomes" id="UP000272627">
    <property type="component" value="Unassembled WGS sequence"/>
</dbReference>
<reference evidence="2" key="2">
    <citation type="submission" date="2020-09" db="EMBL/GenBank/DDBJ databases">
        <title>Pseudomonas syringae pv. eriobotryae genome sequence causing loquat canker disease.</title>
        <authorList>
            <person name="Fukuda S."/>
            <person name="Tashiro H."/>
            <person name="Nagano Y."/>
        </authorList>
    </citation>
    <scope>NUCLEOTIDE SEQUENCE</scope>
    <source>
        <strain evidence="2">AM001</strain>
    </source>
</reference>
<dbReference type="PANTHER" id="PTHR37809:SF1">
    <property type="entry name" value="RIBOSOMAL PROTEIN S12 METHYLTHIOTRANSFERASE ACCESSORY FACTOR YCAO"/>
    <property type="match status" value="1"/>
</dbReference>
<dbReference type="InterPro" id="IPR003776">
    <property type="entry name" value="YcaO-like_dom"/>
</dbReference>